<dbReference type="EMBL" id="CM039427">
    <property type="protein sequence ID" value="KAI4353839.1"/>
    <property type="molecule type" value="Genomic_DNA"/>
</dbReference>
<comment type="caution">
    <text evidence="1">The sequence shown here is derived from an EMBL/GenBank/DDBJ whole genome shotgun (WGS) entry which is preliminary data.</text>
</comment>
<keyword evidence="2" id="KW-1185">Reference proteome</keyword>
<protein>
    <submittedName>
        <fullName evidence="1">Uncharacterized protein</fullName>
    </submittedName>
</protein>
<gene>
    <name evidence="1" type="ORF">L6164_002762</name>
</gene>
<proteinExistence type="predicted"/>
<dbReference type="Proteomes" id="UP000828941">
    <property type="component" value="Chromosome 2"/>
</dbReference>
<reference evidence="1 2" key="1">
    <citation type="journal article" date="2022" name="DNA Res.">
        <title>Chromosomal-level genome assembly of the orchid tree Bauhinia variegata (Leguminosae; Cercidoideae) supports the allotetraploid origin hypothesis of Bauhinia.</title>
        <authorList>
            <person name="Zhong Y."/>
            <person name="Chen Y."/>
            <person name="Zheng D."/>
            <person name="Pang J."/>
            <person name="Liu Y."/>
            <person name="Luo S."/>
            <person name="Meng S."/>
            <person name="Qian L."/>
            <person name="Wei D."/>
            <person name="Dai S."/>
            <person name="Zhou R."/>
        </authorList>
    </citation>
    <scope>NUCLEOTIDE SEQUENCE [LARGE SCALE GENOMIC DNA]</scope>
    <source>
        <strain evidence="1">BV-YZ2020</strain>
    </source>
</reference>
<evidence type="ECO:0000313" key="1">
    <source>
        <dbReference type="EMBL" id="KAI4353839.1"/>
    </source>
</evidence>
<accession>A0ACB9Q182</accession>
<name>A0ACB9Q182_BAUVA</name>
<sequence length="297" mass="33730">MLPRTAYGTLFPLEEQLKDVIFFFLHTIYFSFICFRVIPNLQSVGIGNKEAYLLYCCIDKYHLNSLKARKLDFLKNAEFPLGLLHRTPSLEELHMWSCVFQELLPPGKLAGLDDIGTVVQLKDLSLIGMSSLHNMGFEQEPALFRQLQSSVERIFDINDEMMTSETQGLAFPLKNMTLDNLPALKNVWNLAKNSHGFFQLSKSTKNCEVMEEIVGKDEAAAEGAISKFKFSCLTALILDGLFKLKYFYPVKHNLECPKLNSSRMFHCDKLEIFTQELYPGSVPEGDVVSSIEGHLLL</sequence>
<evidence type="ECO:0000313" key="2">
    <source>
        <dbReference type="Proteomes" id="UP000828941"/>
    </source>
</evidence>
<organism evidence="1 2">
    <name type="scientific">Bauhinia variegata</name>
    <name type="common">Purple orchid tree</name>
    <name type="synonym">Phanera variegata</name>
    <dbReference type="NCBI Taxonomy" id="167791"/>
    <lineage>
        <taxon>Eukaryota</taxon>
        <taxon>Viridiplantae</taxon>
        <taxon>Streptophyta</taxon>
        <taxon>Embryophyta</taxon>
        <taxon>Tracheophyta</taxon>
        <taxon>Spermatophyta</taxon>
        <taxon>Magnoliopsida</taxon>
        <taxon>eudicotyledons</taxon>
        <taxon>Gunneridae</taxon>
        <taxon>Pentapetalae</taxon>
        <taxon>rosids</taxon>
        <taxon>fabids</taxon>
        <taxon>Fabales</taxon>
        <taxon>Fabaceae</taxon>
        <taxon>Cercidoideae</taxon>
        <taxon>Cercideae</taxon>
        <taxon>Bauhiniinae</taxon>
        <taxon>Bauhinia</taxon>
    </lineage>
</organism>